<evidence type="ECO:0000256" key="13">
    <source>
        <dbReference type="SAM" id="SignalP"/>
    </source>
</evidence>
<keyword evidence="6 13" id="KW-0732">Signal</keyword>
<evidence type="ECO:0000256" key="12">
    <source>
        <dbReference type="RuleBase" id="RU003357"/>
    </source>
</evidence>
<keyword evidence="3 11" id="KW-0813">Transport</keyword>
<dbReference type="InterPro" id="IPR000531">
    <property type="entry name" value="Beta-barrel_TonB"/>
</dbReference>
<dbReference type="PROSITE" id="PS52016">
    <property type="entry name" value="TONB_DEPENDENT_REC_3"/>
    <property type="match status" value="1"/>
</dbReference>
<dbReference type="GO" id="GO:0015344">
    <property type="term" value="F:siderophore uptake transmembrane transporter activity"/>
    <property type="evidence" value="ECO:0007669"/>
    <property type="project" value="TreeGrafter"/>
</dbReference>
<dbReference type="SUPFAM" id="SSF56935">
    <property type="entry name" value="Porins"/>
    <property type="match status" value="1"/>
</dbReference>
<evidence type="ECO:0000256" key="5">
    <source>
        <dbReference type="ARBA" id="ARBA00022692"/>
    </source>
</evidence>
<dbReference type="InterPro" id="IPR012910">
    <property type="entry name" value="Plug_dom"/>
</dbReference>
<dbReference type="PANTHER" id="PTHR30069:SF29">
    <property type="entry name" value="HEMOGLOBIN AND HEMOGLOBIN-HAPTOGLOBIN-BINDING PROTEIN 1-RELATED"/>
    <property type="match status" value="1"/>
</dbReference>
<organism evidence="16 17">
    <name type="scientific">Massilia cellulosiltytica</name>
    <dbReference type="NCBI Taxonomy" id="2683234"/>
    <lineage>
        <taxon>Bacteria</taxon>
        <taxon>Pseudomonadati</taxon>
        <taxon>Pseudomonadota</taxon>
        <taxon>Betaproteobacteria</taxon>
        <taxon>Burkholderiales</taxon>
        <taxon>Oxalobacteraceae</taxon>
        <taxon>Telluria group</taxon>
        <taxon>Massilia</taxon>
    </lineage>
</organism>
<dbReference type="GO" id="GO:0044718">
    <property type="term" value="P:siderophore transmembrane transport"/>
    <property type="evidence" value="ECO:0007669"/>
    <property type="project" value="TreeGrafter"/>
</dbReference>
<accession>A0A7X3K6H8</accession>
<feature type="chain" id="PRO_5031097876" evidence="13">
    <location>
        <begin position="29"/>
        <end position="642"/>
    </location>
</feature>
<comment type="caution">
    <text evidence="16">The sequence shown here is derived from an EMBL/GenBank/DDBJ whole genome shotgun (WGS) entry which is preliminary data.</text>
</comment>
<dbReference type="InterPro" id="IPR039426">
    <property type="entry name" value="TonB-dep_rcpt-like"/>
</dbReference>
<evidence type="ECO:0000256" key="3">
    <source>
        <dbReference type="ARBA" id="ARBA00022448"/>
    </source>
</evidence>
<dbReference type="GO" id="GO:0009279">
    <property type="term" value="C:cell outer membrane"/>
    <property type="evidence" value="ECO:0007669"/>
    <property type="project" value="UniProtKB-SubCell"/>
</dbReference>
<keyword evidence="10 11" id="KW-0998">Cell outer membrane</keyword>
<comment type="subcellular location">
    <subcellularLocation>
        <location evidence="1 11">Cell outer membrane</location>
        <topology evidence="1 11">Multi-pass membrane protein</topology>
    </subcellularLocation>
</comment>
<dbReference type="Pfam" id="PF07715">
    <property type="entry name" value="Plug"/>
    <property type="match status" value="1"/>
</dbReference>
<evidence type="ECO:0000256" key="6">
    <source>
        <dbReference type="ARBA" id="ARBA00022729"/>
    </source>
</evidence>
<feature type="domain" description="TonB-dependent receptor plug" evidence="15">
    <location>
        <begin position="60"/>
        <end position="169"/>
    </location>
</feature>
<keyword evidence="17" id="KW-1185">Reference proteome</keyword>
<proteinExistence type="inferred from homology"/>
<evidence type="ECO:0000259" key="14">
    <source>
        <dbReference type="Pfam" id="PF00593"/>
    </source>
</evidence>
<evidence type="ECO:0000256" key="11">
    <source>
        <dbReference type="PROSITE-ProRule" id="PRU01360"/>
    </source>
</evidence>
<dbReference type="InterPro" id="IPR037066">
    <property type="entry name" value="Plug_dom_sf"/>
</dbReference>
<name>A0A7X3K6H8_9BURK</name>
<dbReference type="Gene3D" id="2.170.130.10">
    <property type="entry name" value="TonB-dependent receptor, plug domain"/>
    <property type="match status" value="1"/>
</dbReference>
<feature type="signal peptide" evidence="13">
    <location>
        <begin position="1"/>
        <end position="28"/>
    </location>
</feature>
<keyword evidence="4 11" id="KW-1134">Transmembrane beta strand</keyword>
<evidence type="ECO:0000313" key="17">
    <source>
        <dbReference type="Proteomes" id="UP000443353"/>
    </source>
</evidence>
<keyword evidence="7 12" id="KW-0798">TonB box</keyword>
<dbReference type="RefSeq" id="WP_082577415.1">
    <property type="nucleotide sequence ID" value="NZ_WSES01000002.1"/>
</dbReference>
<evidence type="ECO:0000256" key="8">
    <source>
        <dbReference type="ARBA" id="ARBA00023136"/>
    </source>
</evidence>
<comment type="similarity">
    <text evidence="2 11 12">Belongs to the TonB-dependent receptor family.</text>
</comment>
<evidence type="ECO:0000313" key="16">
    <source>
        <dbReference type="EMBL" id="MVW59270.1"/>
    </source>
</evidence>
<dbReference type="Gene3D" id="2.40.170.20">
    <property type="entry name" value="TonB-dependent receptor, beta-barrel domain"/>
    <property type="match status" value="1"/>
</dbReference>
<dbReference type="EMBL" id="WSES01000002">
    <property type="protein sequence ID" value="MVW59270.1"/>
    <property type="molecule type" value="Genomic_DNA"/>
</dbReference>
<dbReference type="AlphaFoldDB" id="A0A7X3K6H8"/>
<sequence>MPSSTLFPAAVRVSALLATLLAAPAAVAIVPAQNDDIAELSLEELANIQVTSVSKRSESLSDAAASIFVITGNDIRRAGAASLPEALRLAPNLQVARVDARNYAVTARGFSSPFENKLLVLIDGRTVYSPLFSGVFWDVQDVVLDDVERIEVISGPGATLWGANAVNGVINIITKSSAATQGALLATTLGKDARDGAVRYGGRLGGDGHYRAYAKHAENDDTHTATGATSQTGWHRDQAGFRTDWGDGLTVQGDVYDARLRQANTRDIRVAGANLLGRAARTFADGSSATLQLYWDHTERDQPNAFHERLDTFDLQLQHAVHVDGNHHVVWGGGYRLGHDRVENGPAFGFLPGTLNLRWANLFAQDEITLRDNLRVMAGLKIEDNNYTGAEVLPTLRLAWNPRPASLVWTSLSRAVRAPSRIDRDLYSPIRPPVVNGVPQYGVAGGPGFESETAKVFELGYRGRPSASLSYSTTLFFSRYDRLRTLEPNPSGPGSVFENRADGLTRGIEAWATWQAADAWRLSGGGVVQRVGTTLEPGSRDLSGATGLFTSDPTHYWQVRSSYDIGAGQECDVTLRHVGALPRPSVPAYTAVDARWGWRIRRGLELSIIAQNVFDPRHAEFGAPATRSEYERALAVRVVWTP</sequence>
<evidence type="ECO:0000256" key="7">
    <source>
        <dbReference type="ARBA" id="ARBA00023077"/>
    </source>
</evidence>
<evidence type="ECO:0000256" key="1">
    <source>
        <dbReference type="ARBA" id="ARBA00004571"/>
    </source>
</evidence>
<dbReference type="Proteomes" id="UP000443353">
    <property type="component" value="Unassembled WGS sequence"/>
</dbReference>
<keyword evidence="8 11" id="KW-0472">Membrane</keyword>
<gene>
    <name evidence="16" type="ORF">GPY61_04945</name>
</gene>
<feature type="domain" description="TonB-dependent receptor-like beta-barrel" evidence="14">
    <location>
        <begin position="194"/>
        <end position="613"/>
    </location>
</feature>
<evidence type="ECO:0000256" key="2">
    <source>
        <dbReference type="ARBA" id="ARBA00009810"/>
    </source>
</evidence>
<protein>
    <submittedName>
        <fullName evidence="16">TonB-dependent receptor plug domain-containing protein</fullName>
    </submittedName>
</protein>
<evidence type="ECO:0000256" key="10">
    <source>
        <dbReference type="ARBA" id="ARBA00023237"/>
    </source>
</evidence>
<evidence type="ECO:0000256" key="4">
    <source>
        <dbReference type="ARBA" id="ARBA00022452"/>
    </source>
</evidence>
<dbReference type="Pfam" id="PF00593">
    <property type="entry name" value="TonB_dep_Rec_b-barrel"/>
    <property type="match status" value="1"/>
</dbReference>
<dbReference type="InterPro" id="IPR036942">
    <property type="entry name" value="Beta-barrel_TonB_sf"/>
</dbReference>
<keyword evidence="9 16" id="KW-0675">Receptor</keyword>
<evidence type="ECO:0000256" key="9">
    <source>
        <dbReference type="ARBA" id="ARBA00023170"/>
    </source>
</evidence>
<keyword evidence="5 11" id="KW-0812">Transmembrane</keyword>
<reference evidence="16 17" key="1">
    <citation type="submission" date="2019-12" db="EMBL/GenBank/DDBJ databases">
        <authorList>
            <person name="Li C."/>
            <person name="Zhao J."/>
        </authorList>
    </citation>
    <scope>NUCLEOTIDE SEQUENCE [LARGE SCALE GENOMIC DNA]</scope>
    <source>
        <strain evidence="16 17">NEAU-DD11</strain>
    </source>
</reference>
<evidence type="ECO:0000259" key="15">
    <source>
        <dbReference type="Pfam" id="PF07715"/>
    </source>
</evidence>
<dbReference type="PANTHER" id="PTHR30069">
    <property type="entry name" value="TONB-DEPENDENT OUTER MEMBRANE RECEPTOR"/>
    <property type="match status" value="1"/>
</dbReference>